<evidence type="ECO:0000313" key="3">
    <source>
        <dbReference type="Proteomes" id="UP000297527"/>
    </source>
</evidence>
<name>A0A4Z1IVW4_9HELO</name>
<keyword evidence="3" id="KW-1185">Reference proteome</keyword>
<dbReference type="Proteomes" id="UP000297527">
    <property type="component" value="Unassembled WGS sequence"/>
</dbReference>
<dbReference type="OrthoDB" id="3532385at2759"/>
<evidence type="ECO:0000256" key="1">
    <source>
        <dbReference type="SAM" id="MobiDB-lite"/>
    </source>
</evidence>
<reference evidence="2 3" key="1">
    <citation type="submission" date="2017-12" db="EMBL/GenBank/DDBJ databases">
        <title>Comparative genomics of Botrytis spp.</title>
        <authorList>
            <person name="Valero-Jimenez C.A."/>
            <person name="Tapia P."/>
            <person name="Veloso J."/>
            <person name="Silva-Moreno E."/>
            <person name="Staats M."/>
            <person name="Valdes J.H."/>
            <person name="Van Kan J.A.L."/>
        </authorList>
    </citation>
    <scope>NUCLEOTIDE SEQUENCE [LARGE SCALE GENOMIC DNA]</scope>
    <source>
        <strain evidence="2 3">MUCL11595</strain>
    </source>
</reference>
<organism evidence="2 3">
    <name type="scientific">Botryotinia convoluta</name>
    <dbReference type="NCBI Taxonomy" id="54673"/>
    <lineage>
        <taxon>Eukaryota</taxon>
        <taxon>Fungi</taxon>
        <taxon>Dikarya</taxon>
        <taxon>Ascomycota</taxon>
        <taxon>Pezizomycotina</taxon>
        <taxon>Leotiomycetes</taxon>
        <taxon>Helotiales</taxon>
        <taxon>Sclerotiniaceae</taxon>
        <taxon>Botryotinia</taxon>
    </lineage>
</organism>
<proteinExistence type="predicted"/>
<feature type="region of interest" description="Disordered" evidence="1">
    <location>
        <begin position="1"/>
        <end position="24"/>
    </location>
</feature>
<gene>
    <name evidence="2" type="ORF">BCON_0012g00200</name>
</gene>
<evidence type="ECO:0000313" key="2">
    <source>
        <dbReference type="EMBL" id="TGO63530.1"/>
    </source>
</evidence>
<protein>
    <submittedName>
        <fullName evidence="2">Uncharacterized protein</fullName>
    </submittedName>
</protein>
<dbReference type="EMBL" id="PQXN01000012">
    <property type="protein sequence ID" value="TGO63530.1"/>
    <property type="molecule type" value="Genomic_DNA"/>
</dbReference>
<dbReference type="AlphaFoldDB" id="A0A4Z1IVW4"/>
<sequence>MASMDKAQPLDETTDPKSSPGITSNIRSTNLWVVYPVDGFPTDGTHPLQQLLESFGSQSFDDYWDNVLDAASYAVGSEDARRKFNGGNSMTVSLRFTYFVISVSPQISCRIFD</sequence>
<accession>A0A4Z1IVW4</accession>
<comment type="caution">
    <text evidence="2">The sequence shown here is derived from an EMBL/GenBank/DDBJ whole genome shotgun (WGS) entry which is preliminary data.</text>
</comment>